<feature type="zinc finger region" description="C3H1-type" evidence="4">
    <location>
        <begin position="167"/>
        <end position="204"/>
    </location>
</feature>
<accession>A0A8S1KH01</accession>
<dbReference type="PANTHER" id="PTHR12681:SF0">
    <property type="entry name" value="ZINC FINGER CCCH DOMAIN-CONTAINING PROTEIN 15"/>
    <property type="match status" value="1"/>
</dbReference>
<dbReference type="PANTHER" id="PTHR12681">
    <property type="entry name" value="ZINC FINGER-CONTAINING PROTEIN P48ZNF"/>
    <property type="match status" value="1"/>
</dbReference>
<sequence length="349" mass="41372">MSKKSEKKKQEKIIEDRTFGLKNKNKSKQVQNFCKGVAQQVKHSGVSLSKLQSEEYERKRIEKQLEEEERLIQSLYKTVEKVKEEESEEEVDPKSILCEYYKQGLCQKGKKCMYSHDMSLEQKTAILDLYTDQREQLGDEWDTCQNWDEKTLKDIVEANEKTYKSQIPSAKVCDYFLDALEKGKYGWRWVCPNGMTCHYKHCLPQGYVFRKKEEPKQKQEGDLEEEIDEQISNLQKGGTKITKEVFEKWKQERNEKKKLEAEKQKLEEQKKKGAKQAGNNSQMTGRALFVYDPGLFIDDDEAEKDYEREEQIDQNEEEEDDQNKQKLYEGDENQQLDEDVDQQFKQQQQ</sequence>
<feature type="domain" description="C3H1-type" evidence="7">
    <location>
        <begin position="167"/>
        <end position="204"/>
    </location>
</feature>
<keyword evidence="3 4" id="KW-0862">Zinc</keyword>
<feature type="region of interest" description="Disordered" evidence="6">
    <location>
        <begin position="294"/>
        <end position="349"/>
    </location>
</feature>
<keyword evidence="5" id="KW-0175">Coiled coil</keyword>
<feature type="domain" description="C3H1-type" evidence="7">
    <location>
        <begin position="92"/>
        <end position="119"/>
    </location>
</feature>
<evidence type="ECO:0000256" key="2">
    <source>
        <dbReference type="ARBA" id="ARBA00022771"/>
    </source>
</evidence>
<dbReference type="OrthoDB" id="278280at2759"/>
<feature type="compositionally biased region" description="Acidic residues" evidence="6">
    <location>
        <begin position="312"/>
        <end position="321"/>
    </location>
</feature>
<reference evidence="8" key="1">
    <citation type="submission" date="2021-01" db="EMBL/GenBank/DDBJ databases">
        <authorList>
            <consortium name="Genoscope - CEA"/>
            <person name="William W."/>
        </authorList>
    </citation>
    <scope>NUCLEOTIDE SEQUENCE</scope>
</reference>
<dbReference type="Proteomes" id="UP000692954">
    <property type="component" value="Unassembled WGS sequence"/>
</dbReference>
<evidence type="ECO:0000259" key="7">
    <source>
        <dbReference type="PROSITE" id="PS50103"/>
    </source>
</evidence>
<gene>
    <name evidence="8" type="ORF">PSON_ATCC_30995.1.T0070413</name>
</gene>
<proteinExistence type="predicted"/>
<evidence type="ECO:0000256" key="6">
    <source>
        <dbReference type="SAM" id="MobiDB-lite"/>
    </source>
</evidence>
<evidence type="ECO:0000256" key="3">
    <source>
        <dbReference type="ARBA" id="ARBA00022833"/>
    </source>
</evidence>
<dbReference type="InterPro" id="IPR000571">
    <property type="entry name" value="Znf_CCCH"/>
</dbReference>
<keyword evidence="2 4" id="KW-0863">Zinc-finger</keyword>
<evidence type="ECO:0000256" key="4">
    <source>
        <dbReference type="PROSITE-ProRule" id="PRU00723"/>
    </source>
</evidence>
<evidence type="ECO:0000256" key="1">
    <source>
        <dbReference type="ARBA" id="ARBA00022723"/>
    </source>
</evidence>
<dbReference type="AlphaFoldDB" id="A0A8S1KH01"/>
<feature type="zinc finger region" description="C3H1-type" evidence="4">
    <location>
        <begin position="92"/>
        <end position="119"/>
    </location>
</feature>
<organism evidence="8 9">
    <name type="scientific">Paramecium sonneborni</name>
    <dbReference type="NCBI Taxonomy" id="65129"/>
    <lineage>
        <taxon>Eukaryota</taxon>
        <taxon>Sar</taxon>
        <taxon>Alveolata</taxon>
        <taxon>Ciliophora</taxon>
        <taxon>Intramacronucleata</taxon>
        <taxon>Oligohymenophorea</taxon>
        <taxon>Peniculida</taxon>
        <taxon>Parameciidae</taxon>
        <taxon>Paramecium</taxon>
    </lineage>
</organism>
<dbReference type="SMART" id="SM00356">
    <property type="entry name" value="ZnF_C3H1"/>
    <property type="match status" value="2"/>
</dbReference>
<keyword evidence="9" id="KW-1185">Reference proteome</keyword>
<feature type="region of interest" description="Disordered" evidence="6">
    <location>
        <begin position="266"/>
        <end position="285"/>
    </location>
</feature>
<dbReference type="Pfam" id="PF16543">
    <property type="entry name" value="DFRP_C"/>
    <property type="match status" value="1"/>
</dbReference>
<keyword evidence="1 4" id="KW-0479">Metal-binding</keyword>
<comment type="caution">
    <text evidence="8">The sequence shown here is derived from an EMBL/GenBank/DDBJ whole genome shotgun (WGS) entry which is preliminary data.</text>
</comment>
<feature type="coiled-coil region" evidence="5">
    <location>
        <begin position="51"/>
        <end position="85"/>
    </location>
</feature>
<dbReference type="PROSITE" id="PS50103">
    <property type="entry name" value="ZF_C3H1"/>
    <property type="match status" value="2"/>
</dbReference>
<dbReference type="GO" id="GO:0002181">
    <property type="term" value="P:cytoplasmic translation"/>
    <property type="evidence" value="ECO:0007669"/>
    <property type="project" value="TreeGrafter"/>
</dbReference>
<protein>
    <recommendedName>
        <fullName evidence="7">C3H1-type domain-containing protein</fullName>
    </recommendedName>
</protein>
<dbReference type="GO" id="GO:0003729">
    <property type="term" value="F:mRNA binding"/>
    <property type="evidence" value="ECO:0007669"/>
    <property type="project" value="TreeGrafter"/>
</dbReference>
<evidence type="ECO:0000256" key="5">
    <source>
        <dbReference type="SAM" id="Coils"/>
    </source>
</evidence>
<evidence type="ECO:0000313" key="8">
    <source>
        <dbReference type="EMBL" id="CAD8053571.1"/>
    </source>
</evidence>
<evidence type="ECO:0000313" key="9">
    <source>
        <dbReference type="Proteomes" id="UP000692954"/>
    </source>
</evidence>
<dbReference type="InterPro" id="IPR032378">
    <property type="entry name" value="ZC3H15/TMA46_C"/>
</dbReference>
<feature type="compositionally biased region" description="Acidic residues" evidence="6">
    <location>
        <begin position="330"/>
        <end position="341"/>
    </location>
</feature>
<dbReference type="GO" id="GO:0005829">
    <property type="term" value="C:cytosol"/>
    <property type="evidence" value="ECO:0007669"/>
    <property type="project" value="TreeGrafter"/>
</dbReference>
<dbReference type="EMBL" id="CAJJDN010000007">
    <property type="protein sequence ID" value="CAD8053571.1"/>
    <property type="molecule type" value="Genomic_DNA"/>
</dbReference>
<name>A0A8S1KH01_9CILI</name>
<dbReference type="GO" id="GO:0008270">
    <property type="term" value="F:zinc ion binding"/>
    <property type="evidence" value="ECO:0007669"/>
    <property type="project" value="UniProtKB-KW"/>
</dbReference>